<evidence type="ECO:0000256" key="1">
    <source>
        <dbReference type="ARBA" id="ARBA00004651"/>
    </source>
</evidence>
<feature type="transmembrane region" description="Helical" evidence="6">
    <location>
        <begin position="238"/>
        <end position="257"/>
    </location>
</feature>
<dbReference type="PANTHER" id="PTHR30213">
    <property type="entry name" value="INNER MEMBRANE PROTEIN YHJD"/>
    <property type="match status" value="1"/>
</dbReference>
<feature type="transmembrane region" description="Helical" evidence="6">
    <location>
        <begin position="172"/>
        <end position="198"/>
    </location>
</feature>
<dbReference type="EMBL" id="OCNJ01000001">
    <property type="protein sequence ID" value="SOD90161.1"/>
    <property type="molecule type" value="Genomic_DNA"/>
</dbReference>
<sequence length="290" mass="30329">MIGGTVLRIVKRAVAAFIEDRAMSKGAAIAFYTTFSLAPVLFLVVTVASLFLREETARGGVIDAVRQVVGDTGAQAAAGMLEQAYAGGSGTLATLASIVVLVIAATTVFAELQDSLNLIWKAKPSPRWMVWDLVRIRLLSLSLIVVLGFLLLVSLVVSMALAAVAAKIQGPGGFAVVAQAVNLAVSYLVITAMFAVTYRVLPDRTVAWREVLVGAVTTALLFSIGKGLIGLYIGSRDIGTTFGAGSALVVVLIWVYFSSQIFLFGAEIAKAYGETRGSFAAPVADADPAP</sequence>
<protein>
    <submittedName>
        <fullName evidence="7">Membrane protein</fullName>
    </submittedName>
</protein>
<dbReference type="PIRSF" id="PIRSF035875">
    <property type="entry name" value="RNase_BN"/>
    <property type="match status" value="1"/>
</dbReference>
<evidence type="ECO:0000313" key="8">
    <source>
        <dbReference type="Proteomes" id="UP000219621"/>
    </source>
</evidence>
<name>A0A286G3P8_9PROT</name>
<feature type="transmembrane region" description="Helical" evidence="6">
    <location>
        <begin position="29"/>
        <end position="52"/>
    </location>
</feature>
<feature type="transmembrane region" description="Helical" evidence="6">
    <location>
        <begin position="210"/>
        <end position="232"/>
    </location>
</feature>
<dbReference type="RefSeq" id="WP_097277346.1">
    <property type="nucleotide sequence ID" value="NZ_OCNJ01000001.1"/>
</dbReference>
<dbReference type="NCBIfam" id="TIGR00765">
    <property type="entry name" value="yihY_not_rbn"/>
    <property type="match status" value="1"/>
</dbReference>
<evidence type="ECO:0000256" key="4">
    <source>
        <dbReference type="ARBA" id="ARBA00022989"/>
    </source>
</evidence>
<dbReference type="PANTHER" id="PTHR30213:SF1">
    <property type="entry name" value="INNER MEMBRANE PROTEIN YHJD"/>
    <property type="match status" value="1"/>
</dbReference>
<evidence type="ECO:0000313" key="7">
    <source>
        <dbReference type="EMBL" id="SOD90161.1"/>
    </source>
</evidence>
<evidence type="ECO:0000256" key="3">
    <source>
        <dbReference type="ARBA" id="ARBA00022692"/>
    </source>
</evidence>
<accession>A0A286G3P8</accession>
<dbReference type="OrthoDB" id="9797028at2"/>
<organism evidence="7 8">
    <name type="scientific">Caenispirillum bisanense</name>
    <dbReference type="NCBI Taxonomy" id="414052"/>
    <lineage>
        <taxon>Bacteria</taxon>
        <taxon>Pseudomonadati</taxon>
        <taxon>Pseudomonadota</taxon>
        <taxon>Alphaproteobacteria</taxon>
        <taxon>Rhodospirillales</taxon>
        <taxon>Novispirillaceae</taxon>
        <taxon>Caenispirillum</taxon>
    </lineage>
</organism>
<keyword evidence="5 6" id="KW-0472">Membrane</keyword>
<feature type="transmembrane region" description="Helical" evidence="6">
    <location>
        <begin position="133"/>
        <end position="166"/>
    </location>
</feature>
<dbReference type="AlphaFoldDB" id="A0A286G3P8"/>
<keyword evidence="2" id="KW-1003">Cell membrane</keyword>
<gene>
    <name evidence="7" type="ORF">SAMN05421508_101460</name>
</gene>
<evidence type="ECO:0000256" key="6">
    <source>
        <dbReference type="SAM" id="Phobius"/>
    </source>
</evidence>
<feature type="transmembrane region" description="Helical" evidence="6">
    <location>
        <begin position="90"/>
        <end position="112"/>
    </location>
</feature>
<dbReference type="Pfam" id="PF03631">
    <property type="entry name" value="Virul_fac_BrkB"/>
    <property type="match status" value="1"/>
</dbReference>
<keyword evidence="8" id="KW-1185">Reference proteome</keyword>
<dbReference type="Proteomes" id="UP000219621">
    <property type="component" value="Unassembled WGS sequence"/>
</dbReference>
<proteinExistence type="predicted"/>
<dbReference type="InterPro" id="IPR017039">
    <property type="entry name" value="Virul_fac_BrkB"/>
</dbReference>
<dbReference type="GO" id="GO:0005886">
    <property type="term" value="C:plasma membrane"/>
    <property type="evidence" value="ECO:0007669"/>
    <property type="project" value="UniProtKB-SubCell"/>
</dbReference>
<keyword evidence="4 6" id="KW-1133">Transmembrane helix</keyword>
<evidence type="ECO:0000256" key="5">
    <source>
        <dbReference type="ARBA" id="ARBA00023136"/>
    </source>
</evidence>
<keyword evidence="3 6" id="KW-0812">Transmembrane</keyword>
<evidence type="ECO:0000256" key="2">
    <source>
        <dbReference type="ARBA" id="ARBA00022475"/>
    </source>
</evidence>
<reference evidence="8" key="1">
    <citation type="submission" date="2017-09" db="EMBL/GenBank/DDBJ databases">
        <authorList>
            <person name="Varghese N."/>
            <person name="Submissions S."/>
        </authorList>
    </citation>
    <scope>NUCLEOTIDE SEQUENCE [LARGE SCALE GENOMIC DNA]</scope>
    <source>
        <strain evidence="8">USBA 140</strain>
    </source>
</reference>
<comment type="subcellular location">
    <subcellularLocation>
        <location evidence="1">Cell membrane</location>
        <topology evidence="1">Multi-pass membrane protein</topology>
    </subcellularLocation>
</comment>